<feature type="region of interest" description="Disordered" evidence="1">
    <location>
        <begin position="180"/>
        <end position="214"/>
    </location>
</feature>
<comment type="caution">
    <text evidence="2">The sequence shown here is derived from an EMBL/GenBank/DDBJ whole genome shotgun (WGS) entry which is preliminary data.</text>
</comment>
<organism evidence="2 3">
    <name type="scientific">Fusarium sarcochroum</name>
    <dbReference type="NCBI Taxonomy" id="1208366"/>
    <lineage>
        <taxon>Eukaryota</taxon>
        <taxon>Fungi</taxon>
        <taxon>Dikarya</taxon>
        <taxon>Ascomycota</taxon>
        <taxon>Pezizomycotina</taxon>
        <taxon>Sordariomycetes</taxon>
        <taxon>Hypocreomycetidae</taxon>
        <taxon>Hypocreales</taxon>
        <taxon>Nectriaceae</taxon>
        <taxon>Fusarium</taxon>
        <taxon>Fusarium lateritium species complex</taxon>
    </lineage>
</organism>
<dbReference type="Proteomes" id="UP000622797">
    <property type="component" value="Unassembled WGS sequence"/>
</dbReference>
<protein>
    <submittedName>
        <fullName evidence="2">Uncharacterized protein</fullName>
    </submittedName>
</protein>
<feature type="compositionally biased region" description="Basic residues" evidence="1">
    <location>
        <begin position="199"/>
        <end position="210"/>
    </location>
</feature>
<gene>
    <name evidence="2" type="ORF">FSARC_14830</name>
</gene>
<reference evidence="2" key="1">
    <citation type="journal article" date="2020" name="BMC Genomics">
        <title>Correction to: Identification and distribution of gene clusters required for synthesis of sphingolipid metabolism inhibitors in diverse species of the filamentous fungus Fusarium.</title>
        <authorList>
            <person name="Kim H.S."/>
            <person name="Lohmar J.M."/>
            <person name="Busman M."/>
            <person name="Brown D.W."/>
            <person name="Naumann T.A."/>
            <person name="Divon H.H."/>
            <person name="Lysoe E."/>
            <person name="Uhlig S."/>
            <person name="Proctor R.H."/>
        </authorList>
    </citation>
    <scope>NUCLEOTIDE SEQUENCE</scope>
    <source>
        <strain evidence="2">NRRL 20472</strain>
    </source>
</reference>
<feature type="compositionally biased region" description="Basic and acidic residues" evidence="1">
    <location>
        <begin position="110"/>
        <end position="121"/>
    </location>
</feature>
<proteinExistence type="predicted"/>
<feature type="region of interest" description="Disordered" evidence="1">
    <location>
        <begin position="54"/>
        <end position="133"/>
    </location>
</feature>
<name>A0A8H4SQR1_9HYPO</name>
<feature type="compositionally biased region" description="Low complexity" evidence="1">
    <location>
        <begin position="54"/>
        <end position="63"/>
    </location>
</feature>
<feature type="compositionally biased region" description="Polar residues" evidence="1">
    <location>
        <begin position="96"/>
        <end position="109"/>
    </location>
</feature>
<dbReference type="AlphaFoldDB" id="A0A8H4SQR1"/>
<dbReference type="EMBL" id="JABEXW010001449">
    <property type="protein sequence ID" value="KAF4943797.1"/>
    <property type="molecule type" value="Genomic_DNA"/>
</dbReference>
<evidence type="ECO:0000313" key="3">
    <source>
        <dbReference type="Proteomes" id="UP000622797"/>
    </source>
</evidence>
<accession>A0A8H4SQR1</accession>
<reference evidence="2" key="2">
    <citation type="submission" date="2020-05" db="EMBL/GenBank/DDBJ databases">
        <authorList>
            <person name="Kim H.-S."/>
            <person name="Proctor R.H."/>
            <person name="Brown D.W."/>
        </authorList>
    </citation>
    <scope>NUCLEOTIDE SEQUENCE</scope>
    <source>
        <strain evidence="2">NRRL 20472</strain>
    </source>
</reference>
<keyword evidence="3" id="KW-1185">Reference proteome</keyword>
<feature type="region of interest" description="Disordered" evidence="1">
    <location>
        <begin position="251"/>
        <end position="271"/>
    </location>
</feature>
<evidence type="ECO:0000313" key="2">
    <source>
        <dbReference type="EMBL" id="KAF4943797.1"/>
    </source>
</evidence>
<evidence type="ECO:0000256" key="1">
    <source>
        <dbReference type="SAM" id="MobiDB-lite"/>
    </source>
</evidence>
<sequence>MCITDVYTYTYHRRHIERVKESVLCERSSQGAVCDREYRCEHPIQHVAAFQNIPSSHSHISPPYHVPQYNPSKASRTKSHQDRIKPLSSSRRSSSGIEVSSNVHPGSQETLDRTCRERSPGPHDQGCSGSRDEWLASSTLLPKDTYIVTSRDATDQGPTAVDEATSPSKRRVHFKLPSEHYSDSKASRVEHDSYEGSVRNRRCRDKRRQQHSNEHITAVDAKTANYIDPGAADMLRNQEWVPISYLAQQSSSECTRHPPKHQRSIGDKAQRQRLLERLQPGDRTNGRLGTGGYRGPTTEGYTYSYRW</sequence>
<feature type="compositionally biased region" description="Basic and acidic residues" evidence="1">
    <location>
        <begin position="180"/>
        <end position="194"/>
    </location>
</feature>